<reference evidence="4" key="1">
    <citation type="submission" date="2018-05" db="EMBL/GenBank/DDBJ databases">
        <authorList>
            <person name="Deangelis K."/>
            <person name="Huntemann M."/>
            <person name="Clum A."/>
            <person name="Pillay M."/>
            <person name="Palaniappan K."/>
            <person name="Varghese N."/>
            <person name="Mikhailova N."/>
            <person name="Stamatis D."/>
            <person name="Reddy T."/>
            <person name="Daum C."/>
            <person name="Shapiro N."/>
            <person name="Ivanova N."/>
            <person name="Kyrpides N."/>
            <person name="Woyke T."/>
        </authorList>
    </citation>
    <scope>NUCLEOTIDE SEQUENCE [LARGE SCALE GENOMIC DNA]</scope>
    <source>
        <strain evidence="4">GAS496</strain>
    </source>
</reference>
<dbReference type="AlphaFoldDB" id="A0A318H8N3"/>
<evidence type="ECO:0000313" key="4">
    <source>
        <dbReference type="Proteomes" id="UP000247781"/>
    </source>
</evidence>
<evidence type="ECO:0000256" key="1">
    <source>
        <dbReference type="SAM" id="MobiDB-lite"/>
    </source>
</evidence>
<dbReference type="PROSITE" id="PS51257">
    <property type="entry name" value="PROKAR_LIPOPROTEIN"/>
    <property type="match status" value="1"/>
</dbReference>
<gene>
    <name evidence="3" type="ORF">C8E89_12862</name>
</gene>
<sequence>MSRIVCTPKPVAVLATVLVAVVSSGCGSQSGPAAPPGASAPSAGAPAGGAGNCPAAAAAVAAALKSTPEVTDTSVIECAELAVSTSLTTDPAGKASALAICEKAAEIAYANGLSGLFVQSIDKKQLASGAKGLAGCLQKP</sequence>
<dbReference type="RefSeq" id="WP_110319470.1">
    <property type="nucleotide sequence ID" value="NZ_QJJU01000028.1"/>
</dbReference>
<dbReference type="EMBL" id="QJJU01000028">
    <property type="protein sequence ID" value="PXX01576.1"/>
    <property type="molecule type" value="Genomic_DNA"/>
</dbReference>
<feature type="region of interest" description="Disordered" evidence="1">
    <location>
        <begin position="32"/>
        <end position="52"/>
    </location>
</feature>
<evidence type="ECO:0000256" key="2">
    <source>
        <dbReference type="SAM" id="SignalP"/>
    </source>
</evidence>
<name>A0A318H8N3_9MYCO</name>
<reference evidence="3 4" key="2">
    <citation type="submission" date="2018-06" db="EMBL/GenBank/DDBJ databases">
        <title>Sequencing of bacterial isolates from soil warming experiment in Harvard Forest, Massachusetts, USA.</title>
        <authorList>
            <person name="Deangelis K.PhD."/>
        </authorList>
    </citation>
    <scope>NUCLEOTIDE SEQUENCE [LARGE SCALE GENOMIC DNA]</scope>
    <source>
        <strain evidence="3 4">GAS496</strain>
    </source>
</reference>
<dbReference type="Proteomes" id="UP000247781">
    <property type="component" value="Unassembled WGS sequence"/>
</dbReference>
<feature type="signal peptide" evidence="2">
    <location>
        <begin position="1"/>
        <end position="33"/>
    </location>
</feature>
<keyword evidence="2" id="KW-0732">Signal</keyword>
<feature type="chain" id="PRO_5016411236" description="DUF732 domain-containing protein" evidence="2">
    <location>
        <begin position="34"/>
        <end position="140"/>
    </location>
</feature>
<comment type="caution">
    <text evidence="3">The sequence shown here is derived from an EMBL/GenBank/DDBJ whole genome shotgun (WGS) entry which is preliminary data.</text>
</comment>
<keyword evidence="4" id="KW-1185">Reference proteome</keyword>
<accession>A0A318H8N3</accession>
<protein>
    <recommendedName>
        <fullName evidence="5">DUF732 domain-containing protein</fullName>
    </recommendedName>
</protein>
<evidence type="ECO:0000313" key="3">
    <source>
        <dbReference type="EMBL" id="PXX01576.1"/>
    </source>
</evidence>
<proteinExistence type="predicted"/>
<organism evidence="3 4">
    <name type="scientific">Mycolicibacterium moriokaense</name>
    <dbReference type="NCBI Taxonomy" id="39691"/>
    <lineage>
        <taxon>Bacteria</taxon>
        <taxon>Bacillati</taxon>
        <taxon>Actinomycetota</taxon>
        <taxon>Actinomycetes</taxon>
        <taxon>Mycobacteriales</taxon>
        <taxon>Mycobacteriaceae</taxon>
        <taxon>Mycolicibacterium</taxon>
    </lineage>
</organism>
<feature type="compositionally biased region" description="Low complexity" evidence="1">
    <location>
        <begin position="32"/>
        <end position="45"/>
    </location>
</feature>
<evidence type="ECO:0008006" key="5">
    <source>
        <dbReference type="Google" id="ProtNLM"/>
    </source>
</evidence>